<dbReference type="AlphaFoldDB" id="A0A375BZL4"/>
<name>A0A375BZL4_9BURK</name>
<proteinExistence type="predicted"/>
<gene>
    <name evidence="1" type="ORF">CBM2586_A100259</name>
</gene>
<dbReference type="Proteomes" id="UP000257016">
    <property type="component" value="Unassembled WGS sequence"/>
</dbReference>
<organism evidence="1">
    <name type="scientific">Cupriavidus taiwanensis</name>
    <dbReference type="NCBI Taxonomy" id="164546"/>
    <lineage>
        <taxon>Bacteria</taxon>
        <taxon>Pseudomonadati</taxon>
        <taxon>Pseudomonadota</taxon>
        <taxon>Betaproteobacteria</taxon>
        <taxon>Burkholderiales</taxon>
        <taxon>Burkholderiaceae</taxon>
        <taxon>Cupriavidus</taxon>
    </lineage>
</organism>
<accession>A0A375BZL4</accession>
<dbReference type="EMBL" id="OFSN01000002">
    <property type="protein sequence ID" value="SOY59196.1"/>
    <property type="molecule type" value="Genomic_DNA"/>
</dbReference>
<protein>
    <submittedName>
        <fullName evidence="1">Uncharacterized protein</fullName>
    </submittedName>
</protein>
<reference evidence="1" key="1">
    <citation type="submission" date="2018-01" db="EMBL/GenBank/DDBJ databases">
        <authorList>
            <person name="Clerissi C."/>
        </authorList>
    </citation>
    <scope>NUCLEOTIDE SEQUENCE</scope>
    <source>
        <strain evidence="1">Cupriavidus taiwanensis LMG 19430</strain>
    </source>
</reference>
<comment type="caution">
    <text evidence="1">The sequence shown here is derived from an EMBL/GenBank/DDBJ whole genome shotgun (WGS) entry which is preliminary data.</text>
</comment>
<sequence length="92" mass="10102">MRVATGTVQWPAANHHDPGYCDSCHGGGQPCPQLARAHHYEHSLHVPIPVAFPATPSPLMLYPAVLPWLYGPQRFPVFPGAIPCTPKRKSIR</sequence>
<evidence type="ECO:0000313" key="1">
    <source>
        <dbReference type="EMBL" id="SOY59196.1"/>
    </source>
</evidence>